<feature type="domain" description="ABC-type glycine betaine transport system substrate-binding" evidence="2">
    <location>
        <begin position="56"/>
        <end position="314"/>
    </location>
</feature>
<dbReference type="Proteomes" id="UP001500236">
    <property type="component" value="Unassembled WGS sequence"/>
</dbReference>
<accession>A0ABP6M126</accession>
<evidence type="ECO:0000313" key="3">
    <source>
        <dbReference type="EMBL" id="GAA3063275.1"/>
    </source>
</evidence>
<sequence>MVPVSCSSPAPGRLGRPALVSAALLGLAALALSACGAEDPLADGGDDDAGAEGGALVVGSQQYYSNTIIAELYAQRLEAGGHEVDRQFDIGQREVYMPELEAGDIDVFPEYAGNLLQYVDAEAEASDLEEILAGLEQSLPEGITALAPAEATDQDSFVVTAEFAQEHQLRSVGDLADVDEDLRIAANSEFETRPYGPEGLQEVYGVEVTLVPVEDSGGPLTVQALLDGDVQVADIYSADPAIEENGLVMLEDPEDLVLPQNILPLVSDSVGDDAAALIEEVTAELTQEELNGLNAVSVDDQASAADVAADWLAEKGLDEA</sequence>
<keyword evidence="1" id="KW-0732">Signal</keyword>
<evidence type="ECO:0000259" key="2">
    <source>
        <dbReference type="Pfam" id="PF04069"/>
    </source>
</evidence>
<dbReference type="Gene3D" id="3.40.190.10">
    <property type="entry name" value="Periplasmic binding protein-like II"/>
    <property type="match status" value="1"/>
</dbReference>
<dbReference type="Gene3D" id="3.40.190.120">
    <property type="entry name" value="Osmoprotection protein (prox), domain 2"/>
    <property type="match status" value="1"/>
</dbReference>
<comment type="caution">
    <text evidence="3">The sequence shown here is derived from an EMBL/GenBank/DDBJ whole genome shotgun (WGS) entry which is preliminary data.</text>
</comment>
<proteinExistence type="predicted"/>
<gene>
    <name evidence="3" type="ORF">GCM10010529_15630</name>
</gene>
<keyword evidence="4" id="KW-1185">Reference proteome</keyword>
<dbReference type="CDD" id="cd13606">
    <property type="entry name" value="PBP2_ProX_like"/>
    <property type="match status" value="1"/>
</dbReference>
<organism evidence="3 4">
    <name type="scientific">Nesterenkonia aethiopica</name>
    <dbReference type="NCBI Taxonomy" id="269144"/>
    <lineage>
        <taxon>Bacteria</taxon>
        <taxon>Bacillati</taxon>
        <taxon>Actinomycetota</taxon>
        <taxon>Actinomycetes</taxon>
        <taxon>Micrococcales</taxon>
        <taxon>Micrococcaceae</taxon>
        <taxon>Nesterenkonia</taxon>
    </lineage>
</organism>
<dbReference type="SUPFAM" id="SSF53850">
    <property type="entry name" value="Periplasmic binding protein-like II"/>
    <property type="match status" value="1"/>
</dbReference>
<protein>
    <submittedName>
        <fullName evidence="3">ABC transporter substrate-binding protein</fullName>
    </submittedName>
</protein>
<dbReference type="InterPro" id="IPR007210">
    <property type="entry name" value="ABC_Gly_betaine_transp_sub-bd"/>
</dbReference>
<feature type="chain" id="PRO_5045904384" evidence="1">
    <location>
        <begin position="37"/>
        <end position="320"/>
    </location>
</feature>
<reference evidence="4" key="1">
    <citation type="journal article" date="2019" name="Int. J. Syst. Evol. Microbiol.">
        <title>The Global Catalogue of Microorganisms (GCM) 10K type strain sequencing project: providing services to taxonomists for standard genome sequencing and annotation.</title>
        <authorList>
            <consortium name="The Broad Institute Genomics Platform"/>
            <consortium name="The Broad Institute Genome Sequencing Center for Infectious Disease"/>
            <person name="Wu L."/>
            <person name="Ma J."/>
        </authorList>
    </citation>
    <scope>NUCLEOTIDE SEQUENCE [LARGE SCALE GENOMIC DNA]</scope>
    <source>
        <strain evidence="4">JCM 14309</strain>
    </source>
</reference>
<evidence type="ECO:0000256" key="1">
    <source>
        <dbReference type="SAM" id="SignalP"/>
    </source>
</evidence>
<feature type="signal peptide" evidence="1">
    <location>
        <begin position="1"/>
        <end position="36"/>
    </location>
</feature>
<name>A0ABP6M126_9MICC</name>
<dbReference type="EMBL" id="BAAAVT010000008">
    <property type="protein sequence ID" value="GAA3063275.1"/>
    <property type="molecule type" value="Genomic_DNA"/>
</dbReference>
<dbReference type="RefSeq" id="WP_425574495.1">
    <property type="nucleotide sequence ID" value="NZ_BAAAVT010000008.1"/>
</dbReference>
<dbReference type="Pfam" id="PF04069">
    <property type="entry name" value="OpuAC"/>
    <property type="match status" value="1"/>
</dbReference>
<evidence type="ECO:0000313" key="4">
    <source>
        <dbReference type="Proteomes" id="UP001500236"/>
    </source>
</evidence>